<accession>A0AAN6IQK7</accession>
<reference evidence="1" key="1">
    <citation type="submission" date="2023-01" db="EMBL/GenBank/DDBJ databases">
        <title>Exophiala dermititidis isolated from Cystic Fibrosis Patient.</title>
        <authorList>
            <person name="Kurbessoian T."/>
            <person name="Crocker A."/>
            <person name="Murante D."/>
            <person name="Hogan D.A."/>
            <person name="Stajich J.E."/>
        </authorList>
    </citation>
    <scope>NUCLEOTIDE SEQUENCE</scope>
    <source>
        <strain evidence="1">Ex8</strain>
    </source>
</reference>
<name>A0AAN6IQK7_EXODE</name>
<evidence type="ECO:0000313" key="1">
    <source>
        <dbReference type="EMBL" id="KAJ8986852.1"/>
    </source>
</evidence>
<sequence>MFKYDSPLHKTFVIKKTSMVPAANFTSPLMAAFPEDSFALFLRAEGVVLLDTFYAVFPSPPPVRKTTKLTFRDTKGHRGEHWHSEDKVETACLVCG</sequence>
<comment type="caution">
    <text evidence="1">The sequence shown here is derived from an EMBL/GenBank/DDBJ whole genome shotgun (WGS) entry which is preliminary data.</text>
</comment>
<organism evidence="1 2">
    <name type="scientific">Exophiala dermatitidis</name>
    <name type="common">Black yeast-like fungus</name>
    <name type="synonym">Wangiella dermatitidis</name>
    <dbReference type="NCBI Taxonomy" id="5970"/>
    <lineage>
        <taxon>Eukaryota</taxon>
        <taxon>Fungi</taxon>
        <taxon>Dikarya</taxon>
        <taxon>Ascomycota</taxon>
        <taxon>Pezizomycotina</taxon>
        <taxon>Eurotiomycetes</taxon>
        <taxon>Chaetothyriomycetidae</taxon>
        <taxon>Chaetothyriales</taxon>
        <taxon>Herpotrichiellaceae</taxon>
        <taxon>Exophiala</taxon>
    </lineage>
</organism>
<gene>
    <name evidence="1" type="ORF">HRR80_009153</name>
</gene>
<dbReference type="EMBL" id="JAJGCB010000031">
    <property type="protein sequence ID" value="KAJ8986852.1"/>
    <property type="molecule type" value="Genomic_DNA"/>
</dbReference>
<proteinExistence type="predicted"/>
<dbReference type="AlphaFoldDB" id="A0AAN6IQK7"/>
<evidence type="ECO:0000313" key="2">
    <source>
        <dbReference type="Proteomes" id="UP001161757"/>
    </source>
</evidence>
<protein>
    <submittedName>
        <fullName evidence="1">Uncharacterized protein</fullName>
    </submittedName>
</protein>
<dbReference type="Proteomes" id="UP001161757">
    <property type="component" value="Unassembled WGS sequence"/>
</dbReference>